<evidence type="ECO:0000256" key="1">
    <source>
        <dbReference type="SAM" id="SignalP"/>
    </source>
</evidence>
<dbReference type="PANTHER" id="PTHR30383">
    <property type="entry name" value="THIOESTERASE 1/PROTEASE 1/LYSOPHOSPHOLIPASE L1"/>
    <property type="match status" value="1"/>
</dbReference>
<proteinExistence type="predicted"/>
<dbReference type="GO" id="GO:0004622">
    <property type="term" value="F:phosphatidylcholine lysophospholipase activity"/>
    <property type="evidence" value="ECO:0007669"/>
    <property type="project" value="TreeGrafter"/>
</dbReference>
<reference evidence="4" key="1">
    <citation type="submission" date="2016-10" db="EMBL/GenBank/DDBJ databases">
        <authorList>
            <person name="Varghese N."/>
            <person name="Submissions S."/>
        </authorList>
    </citation>
    <scope>NUCLEOTIDE SEQUENCE [LARGE SCALE GENOMIC DNA]</scope>
    <source>
        <strain evidence="4">DSM 3695</strain>
    </source>
</reference>
<dbReference type="Gene3D" id="3.40.50.1110">
    <property type="entry name" value="SGNH hydrolase"/>
    <property type="match status" value="1"/>
</dbReference>
<accession>A0A1I0S6B7</accession>
<dbReference type="EMBL" id="FOJG01000002">
    <property type="protein sequence ID" value="SEW51018.1"/>
    <property type="molecule type" value="Genomic_DNA"/>
</dbReference>
<dbReference type="Proteomes" id="UP000199310">
    <property type="component" value="Unassembled WGS sequence"/>
</dbReference>
<dbReference type="SUPFAM" id="SSF52266">
    <property type="entry name" value="SGNH hydrolase"/>
    <property type="match status" value="1"/>
</dbReference>
<feature type="chain" id="PRO_5011669588" evidence="1">
    <location>
        <begin position="23"/>
        <end position="250"/>
    </location>
</feature>
<sequence>MKRNKFCLTLLASVLLGTAAFAQDATSVDAVAKEKKQREELMKQDWACLKCFQEANSQVTAPKAGEQRVVFMGNSITIGWSNLNPEFFEGKPYINRGISGQTTPQMLIRFRPDVINLKPKVVVILAGTNDIAGNTGYTPVETIFGNIVSMAELAKANGIRVVLSSVIPAFDYPWRKGLEPVPKIADLNQRLKDYAAKNNCVYLDYYTAMADEKKGLKAELTYDGVHPNKAGYLVMGPLAEKAIAAALKKK</sequence>
<evidence type="ECO:0000313" key="4">
    <source>
        <dbReference type="Proteomes" id="UP000199310"/>
    </source>
</evidence>
<protein>
    <submittedName>
        <fullName evidence="3">Lysophospholipase L1</fullName>
    </submittedName>
</protein>
<evidence type="ECO:0000259" key="2">
    <source>
        <dbReference type="Pfam" id="PF13472"/>
    </source>
</evidence>
<organism evidence="3 4">
    <name type="scientific">Chitinophaga arvensicola</name>
    <dbReference type="NCBI Taxonomy" id="29529"/>
    <lineage>
        <taxon>Bacteria</taxon>
        <taxon>Pseudomonadati</taxon>
        <taxon>Bacteroidota</taxon>
        <taxon>Chitinophagia</taxon>
        <taxon>Chitinophagales</taxon>
        <taxon>Chitinophagaceae</taxon>
        <taxon>Chitinophaga</taxon>
    </lineage>
</organism>
<dbReference type="PANTHER" id="PTHR30383:SF5">
    <property type="entry name" value="SGNH HYDROLASE-TYPE ESTERASE DOMAIN-CONTAINING PROTEIN"/>
    <property type="match status" value="1"/>
</dbReference>
<dbReference type="STRING" id="29529.SAMN04488122_4074"/>
<dbReference type="InterPro" id="IPR013830">
    <property type="entry name" value="SGNH_hydro"/>
</dbReference>
<dbReference type="InterPro" id="IPR051532">
    <property type="entry name" value="Ester_Hydrolysis_Enzymes"/>
</dbReference>
<keyword evidence="4" id="KW-1185">Reference proteome</keyword>
<keyword evidence="1" id="KW-0732">Signal</keyword>
<name>A0A1I0S6B7_9BACT</name>
<gene>
    <name evidence="3" type="ORF">SAMN04488122_4074</name>
</gene>
<dbReference type="AlphaFoldDB" id="A0A1I0S6B7"/>
<feature type="domain" description="SGNH hydrolase-type esterase" evidence="2">
    <location>
        <begin position="71"/>
        <end position="232"/>
    </location>
</feature>
<dbReference type="OrthoDB" id="9794725at2"/>
<dbReference type="InterPro" id="IPR036514">
    <property type="entry name" value="SGNH_hydro_sf"/>
</dbReference>
<dbReference type="CDD" id="cd04501">
    <property type="entry name" value="SGNH_hydrolase_like_4"/>
    <property type="match status" value="1"/>
</dbReference>
<evidence type="ECO:0000313" key="3">
    <source>
        <dbReference type="EMBL" id="SEW51018.1"/>
    </source>
</evidence>
<feature type="signal peptide" evidence="1">
    <location>
        <begin position="1"/>
        <end position="22"/>
    </location>
</feature>
<dbReference type="Pfam" id="PF13472">
    <property type="entry name" value="Lipase_GDSL_2"/>
    <property type="match status" value="1"/>
</dbReference>
<dbReference type="RefSeq" id="WP_089897458.1">
    <property type="nucleotide sequence ID" value="NZ_FOJG01000002.1"/>
</dbReference>